<reference evidence="2" key="1">
    <citation type="journal article" date="2015" name="Nature">
        <title>Complex archaea that bridge the gap between prokaryotes and eukaryotes.</title>
        <authorList>
            <person name="Spang A."/>
            <person name="Saw J.H."/>
            <person name="Jorgensen S.L."/>
            <person name="Zaremba-Niedzwiedzka K."/>
            <person name="Martijn J."/>
            <person name="Lind A.E."/>
            <person name="van Eijk R."/>
            <person name="Schleper C."/>
            <person name="Guy L."/>
            <person name="Ettema T.J."/>
        </authorList>
    </citation>
    <scope>NUCLEOTIDE SEQUENCE</scope>
</reference>
<proteinExistence type="predicted"/>
<dbReference type="AlphaFoldDB" id="A0A0F9XVP6"/>
<protein>
    <submittedName>
        <fullName evidence="2">Uncharacterized protein</fullName>
    </submittedName>
</protein>
<name>A0A0F9XVP6_9ZZZZ</name>
<organism evidence="2">
    <name type="scientific">marine sediment metagenome</name>
    <dbReference type="NCBI Taxonomy" id="412755"/>
    <lineage>
        <taxon>unclassified sequences</taxon>
        <taxon>metagenomes</taxon>
        <taxon>ecological metagenomes</taxon>
    </lineage>
</organism>
<sequence>MVVDRVYYIGRDGEAFIGVVPPGNHGLSAPIDMDYWRQPSTMITPGIPTDTPPIERTDAPIIPHAPPGKQPKPLPTTQPASPAAAVRNRG</sequence>
<feature type="region of interest" description="Disordered" evidence="1">
    <location>
        <begin position="43"/>
        <end position="90"/>
    </location>
</feature>
<gene>
    <name evidence="2" type="ORF">LCGC14_0093710</name>
</gene>
<accession>A0A0F9XVP6</accession>
<evidence type="ECO:0000313" key="2">
    <source>
        <dbReference type="EMBL" id="KKO03447.1"/>
    </source>
</evidence>
<feature type="compositionally biased region" description="Low complexity" evidence="1">
    <location>
        <begin position="43"/>
        <end position="52"/>
    </location>
</feature>
<evidence type="ECO:0000256" key="1">
    <source>
        <dbReference type="SAM" id="MobiDB-lite"/>
    </source>
</evidence>
<feature type="compositionally biased region" description="Pro residues" evidence="1">
    <location>
        <begin position="63"/>
        <end position="76"/>
    </location>
</feature>
<dbReference type="EMBL" id="LAZR01000026">
    <property type="protein sequence ID" value="KKO03447.1"/>
    <property type="molecule type" value="Genomic_DNA"/>
</dbReference>
<comment type="caution">
    <text evidence="2">The sequence shown here is derived from an EMBL/GenBank/DDBJ whole genome shotgun (WGS) entry which is preliminary data.</text>
</comment>